<evidence type="ECO:0000256" key="2">
    <source>
        <dbReference type="ARBA" id="ARBA00023002"/>
    </source>
</evidence>
<dbReference type="Proteomes" id="UP000294772">
    <property type="component" value="Unassembled WGS sequence"/>
</dbReference>
<protein>
    <submittedName>
        <fullName evidence="4">NAD(P)-dependent dehydrogenase (Short-subunit alcohol dehydrogenase family)</fullName>
    </submittedName>
</protein>
<proteinExistence type="inferred from homology"/>
<evidence type="ECO:0000313" key="4">
    <source>
        <dbReference type="EMBL" id="TCP08212.1"/>
    </source>
</evidence>
<dbReference type="PROSITE" id="PS00061">
    <property type="entry name" value="ADH_SHORT"/>
    <property type="match status" value="1"/>
</dbReference>
<evidence type="ECO:0000256" key="1">
    <source>
        <dbReference type="ARBA" id="ARBA00006484"/>
    </source>
</evidence>
<dbReference type="PANTHER" id="PTHR43669">
    <property type="entry name" value="5-KETO-D-GLUCONATE 5-REDUCTASE"/>
    <property type="match status" value="1"/>
</dbReference>
<accession>A0AA46DFQ0</accession>
<dbReference type="InterPro" id="IPR020904">
    <property type="entry name" value="Sc_DH/Rdtase_CS"/>
</dbReference>
<gene>
    <name evidence="4" type="ORF">EV676_103245</name>
</gene>
<dbReference type="PANTHER" id="PTHR43669:SF3">
    <property type="entry name" value="ALCOHOL DEHYDROGENASE, PUTATIVE (AFU_ORTHOLOGUE AFUA_3G03445)-RELATED"/>
    <property type="match status" value="1"/>
</dbReference>
<dbReference type="InterPro" id="IPR036291">
    <property type="entry name" value="NAD(P)-bd_dom_sf"/>
</dbReference>
<dbReference type="SUPFAM" id="SSF51735">
    <property type="entry name" value="NAD(P)-binding Rossmann-fold domains"/>
    <property type="match status" value="1"/>
</dbReference>
<sequence length="263" mass="27561">MSHDPAPRLPWAALFGLQGRTALIAGASSGIGRHIAGVYAAAGAQVVLAARRMDRIAEAVAQLRGQGHAAHGVALDVTRGETIAAAFDAAEQVAGAPVDILYNNAGIIYSKPFIEQDEAEIARVFDTNLKGAMLVAQEAARRMVRRRSGVIINIASSAGLRAGGTLSSYCASKAALVHLTHVMALELASKGIRVNAICPGNIATDMQEALKPFEETLVKRTPMRRFGQPDDLDGVSLLLAADAGRYITGAAIPVDGGQVLTWM</sequence>
<dbReference type="PRINTS" id="PR00080">
    <property type="entry name" value="SDRFAMILY"/>
</dbReference>
<feature type="domain" description="Ketoreductase" evidence="3">
    <location>
        <begin position="20"/>
        <end position="200"/>
    </location>
</feature>
<dbReference type="Pfam" id="PF13561">
    <property type="entry name" value="adh_short_C2"/>
    <property type="match status" value="1"/>
</dbReference>
<dbReference type="FunFam" id="3.40.50.720:FF:000084">
    <property type="entry name" value="Short-chain dehydrogenase reductase"/>
    <property type="match status" value="1"/>
</dbReference>
<evidence type="ECO:0000259" key="3">
    <source>
        <dbReference type="SMART" id="SM00822"/>
    </source>
</evidence>
<dbReference type="GO" id="GO:0016491">
    <property type="term" value="F:oxidoreductase activity"/>
    <property type="evidence" value="ECO:0007669"/>
    <property type="project" value="UniProtKB-KW"/>
</dbReference>
<dbReference type="InterPro" id="IPR057326">
    <property type="entry name" value="KR_dom"/>
</dbReference>
<dbReference type="AlphaFoldDB" id="A0AA46DFQ0"/>
<comment type="similarity">
    <text evidence="1">Belongs to the short-chain dehydrogenases/reductases (SDR) family.</text>
</comment>
<dbReference type="NCBIfam" id="NF005559">
    <property type="entry name" value="PRK07231.1"/>
    <property type="match status" value="1"/>
</dbReference>
<reference evidence="4 5" key="1">
    <citation type="submission" date="2019-03" db="EMBL/GenBank/DDBJ databases">
        <title>Genomic Encyclopedia of Type Strains, Phase IV (KMG-IV): sequencing the most valuable type-strain genomes for metagenomic binning, comparative biology and taxonomic classification.</title>
        <authorList>
            <person name="Goeker M."/>
        </authorList>
    </citation>
    <scope>NUCLEOTIDE SEQUENCE [LARGE SCALE GENOMIC DNA]</scope>
    <source>
        <strain evidence="4 5">DSM 15264</strain>
    </source>
</reference>
<organism evidence="4 5">
    <name type="scientific">Caldimonas thermodepolymerans</name>
    <dbReference type="NCBI Taxonomy" id="215580"/>
    <lineage>
        <taxon>Bacteria</taxon>
        <taxon>Pseudomonadati</taxon>
        <taxon>Pseudomonadota</taxon>
        <taxon>Betaproteobacteria</taxon>
        <taxon>Burkholderiales</taxon>
        <taxon>Sphaerotilaceae</taxon>
        <taxon>Caldimonas</taxon>
    </lineage>
</organism>
<dbReference type="InterPro" id="IPR002347">
    <property type="entry name" value="SDR_fam"/>
</dbReference>
<comment type="caution">
    <text evidence="4">The sequence shown here is derived from an EMBL/GenBank/DDBJ whole genome shotgun (WGS) entry which is preliminary data.</text>
</comment>
<dbReference type="SMART" id="SM00822">
    <property type="entry name" value="PKS_KR"/>
    <property type="match status" value="1"/>
</dbReference>
<keyword evidence="2" id="KW-0560">Oxidoreductase</keyword>
<dbReference type="RefSeq" id="WP_132764334.1">
    <property type="nucleotide sequence ID" value="NZ_CALFFA010000006.1"/>
</dbReference>
<name>A0AA46DFQ0_9BURK</name>
<dbReference type="EMBL" id="SLXF01000003">
    <property type="protein sequence ID" value="TCP08212.1"/>
    <property type="molecule type" value="Genomic_DNA"/>
</dbReference>
<dbReference type="Gene3D" id="3.40.50.720">
    <property type="entry name" value="NAD(P)-binding Rossmann-like Domain"/>
    <property type="match status" value="1"/>
</dbReference>
<dbReference type="CDD" id="cd05233">
    <property type="entry name" value="SDR_c"/>
    <property type="match status" value="1"/>
</dbReference>
<dbReference type="PRINTS" id="PR00081">
    <property type="entry name" value="GDHRDH"/>
</dbReference>
<evidence type="ECO:0000313" key="5">
    <source>
        <dbReference type="Proteomes" id="UP000294772"/>
    </source>
</evidence>